<evidence type="ECO:0000313" key="1">
    <source>
        <dbReference type="EMBL" id="KAG8623272.1"/>
    </source>
</evidence>
<proteinExistence type="predicted"/>
<organism evidence="1 2">
    <name type="scientific">Elsinoe batatas</name>
    <dbReference type="NCBI Taxonomy" id="2601811"/>
    <lineage>
        <taxon>Eukaryota</taxon>
        <taxon>Fungi</taxon>
        <taxon>Dikarya</taxon>
        <taxon>Ascomycota</taxon>
        <taxon>Pezizomycotina</taxon>
        <taxon>Dothideomycetes</taxon>
        <taxon>Dothideomycetidae</taxon>
        <taxon>Myriangiales</taxon>
        <taxon>Elsinoaceae</taxon>
        <taxon>Elsinoe</taxon>
    </lineage>
</organism>
<keyword evidence="2" id="KW-1185">Reference proteome</keyword>
<dbReference type="Proteomes" id="UP000809789">
    <property type="component" value="Unassembled WGS sequence"/>
</dbReference>
<reference evidence="1" key="1">
    <citation type="submission" date="2021-07" db="EMBL/GenBank/DDBJ databases">
        <title>Elsinoe batatas strain:CRI-CJ2 Genome sequencing and assembly.</title>
        <authorList>
            <person name="Huang L."/>
        </authorList>
    </citation>
    <scope>NUCLEOTIDE SEQUENCE</scope>
    <source>
        <strain evidence="1">CRI-CJ2</strain>
    </source>
</reference>
<evidence type="ECO:0000313" key="2">
    <source>
        <dbReference type="Proteomes" id="UP000809789"/>
    </source>
</evidence>
<accession>A0A8K0KU72</accession>
<gene>
    <name evidence="1" type="ORF">KVT40_008248</name>
</gene>
<protein>
    <submittedName>
        <fullName evidence="1">Uncharacterized protein</fullName>
    </submittedName>
</protein>
<dbReference type="AlphaFoldDB" id="A0A8K0KU72"/>
<name>A0A8K0KU72_9PEZI</name>
<comment type="caution">
    <text evidence="1">The sequence shown here is derived from an EMBL/GenBank/DDBJ whole genome shotgun (WGS) entry which is preliminary data.</text>
</comment>
<sequence>MDQCPLPQYEHLVDLYSYKTSRMAYLRQARNPSHQQSHSPILKTTSQRSTPLINTFPAPIKQNPTMRFSDLFIPIFLLAAPALAGGPAANDCAGTDCTSNSKPDQAPPNPIIPPEVPVAPGVAPSDVMGYSDASCAGTPENCDGGRKDTLPVQQQFKRSVLGRRWVRPADARVLAPAKLLLQRWHASHISSTAMTTPPLFDP</sequence>
<dbReference type="EMBL" id="JAESVG020000010">
    <property type="protein sequence ID" value="KAG8623272.1"/>
    <property type="molecule type" value="Genomic_DNA"/>
</dbReference>
<dbReference type="OrthoDB" id="10459640at2759"/>